<dbReference type="SUPFAM" id="SSF50447">
    <property type="entry name" value="Translation proteins"/>
    <property type="match status" value="1"/>
</dbReference>
<accession>A0A7C1E3G0</accession>
<organism evidence="1">
    <name type="scientific">Fervidicoccus fontis</name>
    <dbReference type="NCBI Taxonomy" id="683846"/>
    <lineage>
        <taxon>Archaea</taxon>
        <taxon>Thermoproteota</taxon>
        <taxon>Thermoprotei</taxon>
        <taxon>Fervidicoccales</taxon>
        <taxon>Fervidicoccaceae</taxon>
        <taxon>Fervidicoccus</taxon>
    </lineage>
</organism>
<protein>
    <recommendedName>
        <fullName evidence="2">H/ACA RNA-protein complex protein Gar1</fullName>
    </recommendedName>
</protein>
<proteinExistence type="predicted"/>
<gene>
    <name evidence="1" type="ORF">ENO04_01235</name>
</gene>
<dbReference type="InterPro" id="IPR009000">
    <property type="entry name" value="Transl_B-barrel_sf"/>
</dbReference>
<dbReference type="GO" id="GO:0001522">
    <property type="term" value="P:pseudouridine synthesis"/>
    <property type="evidence" value="ECO:0007669"/>
    <property type="project" value="InterPro"/>
</dbReference>
<comment type="caution">
    <text evidence="1">The sequence shown here is derived from an EMBL/GenBank/DDBJ whole genome shotgun (WGS) entry which is preliminary data.</text>
</comment>
<evidence type="ECO:0000313" key="1">
    <source>
        <dbReference type="EMBL" id="HDS10235.1"/>
    </source>
</evidence>
<dbReference type="Gene3D" id="2.40.10.230">
    <property type="entry name" value="Probable tRNA pseudouridine synthase domain"/>
    <property type="match status" value="1"/>
</dbReference>
<dbReference type="InterPro" id="IPR038664">
    <property type="entry name" value="Gar1/Naf1_Cbf5-bd_sf"/>
</dbReference>
<dbReference type="Pfam" id="PF04410">
    <property type="entry name" value="Gar1"/>
    <property type="match status" value="1"/>
</dbReference>
<name>A0A7C1E3G0_9CREN</name>
<dbReference type="EMBL" id="DSDY01000041">
    <property type="protein sequence ID" value="HDS10235.1"/>
    <property type="molecule type" value="Genomic_DNA"/>
</dbReference>
<dbReference type="InterPro" id="IPR007504">
    <property type="entry name" value="H/ACA_rnp_Gar1/Naf1"/>
</dbReference>
<reference evidence="1" key="1">
    <citation type="journal article" date="2020" name="mSystems">
        <title>Genome- and Community-Level Interaction Insights into Carbon Utilization and Element Cycling Functions of Hydrothermarchaeota in Hydrothermal Sediment.</title>
        <authorList>
            <person name="Zhou Z."/>
            <person name="Liu Y."/>
            <person name="Xu W."/>
            <person name="Pan J."/>
            <person name="Luo Z.H."/>
            <person name="Li M."/>
        </authorList>
    </citation>
    <scope>NUCLEOTIDE SEQUENCE [LARGE SCALE GENOMIC DNA]</scope>
    <source>
        <strain evidence="1">SpSt-123</strain>
    </source>
</reference>
<evidence type="ECO:0008006" key="2">
    <source>
        <dbReference type="Google" id="ProtNLM"/>
    </source>
</evidence>
<sequence>MKFLGTIEFFYKDKFFVVKTIDKKAAFRINYKVYGPDLTVIGKAIDVLGPLNEPRVLVKLTRQQPRLKENTKVFYETEEKRRGGKKRE</sequence>
<dbReference type="GO" id="GO:0042254">
    <property type="term" value="P:ribosome biogenesis"/>
    <property type="evidence" value="ECO:0007669"/>
    <property type="project" value="InterPro"/>
</dbReference>
<dbReference type="AlphaFoldDB" id="A0A7C1E3G0"/>